<evidence type="ECO:0000256" key="6">
    <source>
        <dbReference type="ARBA" id="ARBA00022822"/>
    </source>
</evidence>
<dbReference type="HAMAP" id="MF_00135">
    <property type="entry name" value="PRAI"/>
    <property type="match status" value="1"/>
</dbReference>
<evidence type="ECO:0000256" key="4">
    <source>
        <dbReference type="ARBA" id="ARBA00022272"/>
    </source>
</evidence>
<dbReference type="STRING" id="1284.SHYC_02235"/>
<keyword evidence="7 9" id="KW-0057">Aromatic amino acid biosynthesis</keyword>
<sequence length="208" mass="23150">MYLKLCGFTRCEDVKDACQLNIDALGFITFPKSKRYVDLESLAQLSERVPSQIDRVAVTVNMPYEQIKHMILTTQVNTIQLHGDEPLSLIHTLKAKHPHIKLFKALPANEQLTLQIARFAPHVDKILVDTPSPMYGGTGQMFDWHILQNVTTTPLIVAGGLNISNLPRLFATHASIGGVDVASAIEKEKGIKDKQKMTQIVEIVKGVR</sequence>
<dbReference type="InterPro" id="IPR013785">
    <property type="entry name" value="Aldolase_TIM"/>
</dbReference>
<dbReference type="Pfam" id="PF00697">
    <property type="entry name" value="PRAI"/>
    <property type="match status" value="1"/>
</dbReference>
<evidence type="ECO:0000259" key="10">
    <source>
        <dbReference type="Pfam" id="PF00697"/>
    </source>
</evidence>
<dbReference type="InterPro" id="IPR011060">
    <property type="entry name" value="RibuloseP-bd_barrel"/>
</dbReference>
<evidence type="ECO:0000256" key="7">
    <source>
        <dbReference type="ARBA" id="ARBA00023141"/>
    </source>
</evidence>
<evidence type="ECO:0000313" key="11">
    <source>
        <dbReference type="EMBL" id="RIO47702.1"/>
    </source>
</evidence>
<dbReference type="SUPFAM" id="SSF51366">
    <property type="entry name" value="Ribulose-phoshate binding barrel"/>
    <property type="match status" value="1"/>
</dbReference>
<dbReference type="EC" id="5.3.1.24" evidence="3 9"/>
<dbReference type="PANTHER" id="PTHR42894">
    <property type="entry name" value="N-(5'-PHOSPHORIBOSYL)ANTHRANILATE ISOMERASE"/>
    <property type="match status" value="1"/>
</dbReference>
<dbReference type="InterPro" id="IPR001240">
    <property type="entry name" value="PRAI_dom"/>
</dbReference>
<evidence type="ECO:0000256" key="2">
    <source>
        <dbReference type="ARBA" id="ARBA00004664"/>
    </source>
</evidence>
<name>A0A418JMF8_STAHY</name>
<accession>A0A418JMF8</accession>
<dbReference type="PANTHER" id="PTHR42894:SF1">
    <property type="entry name" value="N-(5'-PHOSPHORIBOSYL)ANTHRANILATE ISOMERASE"/>
    <property type="match status" value="1"/>
</dbReference>
<evidence type="ECO:0000256" key="8">
    <source>
        <dbReference type="ARBA" id="ARBA00023235"/>
    </source>
</evidence>
<comment type="catalytic activity">
    <reaction evidence="1 9">
        <text>N-(5-phospho-beta-D-ribosyl)anthranilate = 1-(2-carboxyphenylamino)-1-deoxy-D-ribulose 5-phosphate</text>
        <dbReference type="Rhea" id="RHEA:21540"/>
        <dbReference type="ChEBI" id="CHEBI:18277"/>
        <dbReference type="ChEBI" id="CHEBI:58613"/>
        <dbReference type="EC" id="5.3.1.24"/>
    </reaction>
</comment>
<dbReference type="Proteomes" id="UP000285625">
    <property type="component" value="Unassembled WGS sequence"/>
</dbReference>
<reference evidence="11 12" key="1">
    <citation type="journal article" date="2016" name="Front. Microbiol.">
        <title>Comprehensive Phylogenetic Analysis of Bovine Non-aureus Staphylococci Species Based on Whole-Genome Sequencing.</title>
        <authorList>
            <person name="Naushad S."/>
            <person name="Barkema H.W."/>
            <person name="Luby C."/>
            <person name="Condas L.A."/>
            <person name="Nobrega D.B."/>
            <person name="Carson D.A."/>
            <person name="De Buck J."/>
        </authorList>
    </citation>
    <scope>NUCLEOTIDE SEQUENCE [LARGE SCALE GENOMIC DNA]</scope>
    <source>
        <strain evidence="11 12">SNUC 5959</strain>
    </source>
</reference>
<evidence type="ECO:0000256" key="5">
    <source>
        <dbReference type="ARBA" id="ARBA00022605"/>
    </source>
</evidence>
<evidence type="ECO:0000256" key="9">
    <source>
        <dbReference type="HAMAP-Rule" id="MF_00135"/>
    </source>
</evidence>
<dbReference type="AlphaFoldDB" id="A0A418JMF8"/>
<comment type="similarity">
    <text evidence="9">Belongs to the TrpF family.</text>
</comment>
<dbReference type="InterPro" id="IPR044643">
    <property type="entry name" value="TrpF_fam"/>
</dbReference>
<protein>
    <recommendedName>
        <fullName evidence="4 9">N-(5'-phosphoribosyl)anthranilate isomerase</fullName>
        <shortName evidence="9">PRAI</shortName>
        <ecNumber evidence="3 9">5.3.1.24</ecNumber>
    </recommendedName>
</protein>
<gene>
    <name evidence="9" type="primary">trpF</name>
    <name evidence="11" type="ORF">BUZ57_00060</name>
</gene>
<organism evidence="11 12">
    <name type="scientific">Staphylococcus hyicus</name>
    <dbReference type="NCBI Taxonomy" id="1284"/>
    <lineage>
        <taxon>Bacteria</taxon>
        <taxon>Bacillati</taxon>
        <taxon>Bacillota</taxon>
        <taxon>Bacilli</taxon>
        <taxon>Bacillales</taxon>
        <taxon>Staphylococcaceae</taxon>
        <taxon>Staphylococcus</taxon>
    </lineage>
</organism>
<evidence type="ECO:0000256" key="3">
    <source>
        <dbReference type="ARBA" id="ARBA00012572"/>
    </source>
</evidence>
<dbReference type="GO" id="GO:0004640">
    <property type="term" value="F:phosphoribosylanthranilate isomerase activity"/>
    <property type="evidence" value="ECO:0007669"/>
    <property type="project" value="UniProtKB-UniRule"/>
</dbReference>
<dbReference type="GO" id="GO:0000162">
    <property type="term" value="P:L-tryptophan biosynthetic process"/>
    <property type="evidence" value="ECO:0007669"/>
    <property type="project" value="UniProtKB-UniRule"/>
</dbReference>
<comment type="caution">
    <text evidence="11">The sequence shown here is derived from an EMBL/GenBank/DDBJ whole genome shotgun (WGS) entry which is preliminary data.</text>
</comment>
<dbReference type="UniPathway" id="UPA00035">
    <property type="reaction ID" value="UER00042"/>
</dbReference>
<keyword evidence="6 9" id="KW-0822">Tryptophan biosynthesis</keyword>
<evidence type="ECO:0000313" key="12">
    <source>
        <dbReference type="Proteomes" id="UP000285625"/>
    </source>
</evidence>
<comment type="pathway">
    <text evidence="2 9">Amino-acid biosynthesis; L-tryptophan biosynthesis; L-tryptophan from chorismate: step 3/5.</text>
</comment>
<keyword evidence="8 9" id="KW-0413">Isomerase</keyword>
<keyword evidence="5 9" id="KW-0028">Amino-acid biosynthesis</keyword>
<evidence type="ECO:0000256" key="1">
    <source>
        <dbReference type="ARBA" id="ARBA00001164"/>
    </source>
</evidence>
<dbReference type="EMBL" id="QXVO01000001">
    <property type="protein sequence ID" value="RIO47702.1"/>
    <property type="molecule type" value="Genomic_DNA"/>
</dbReference>
<dbReference type="Gene3D" id="3.20.20.70">
    <property type="entry name" value="Aldolase class I"/>
    <property type="match status" value="1"/>
</dbReference>
<feature type="domain" description="N-(5'phosphoribosyl) anthranilate isomerase (PRAI)" evidence="10">
    <location>
        <begin position="4"/>
        <end position="202"/>
    </location>
</feature>
<proteinExistence type="inferred from homology"/>
<dbReference type="CDD" id="cd00405">
    <property type="entry name" value="PRAI"/>
    <property type="match status" value="1"/>
</dbReference>
<dbReference type="RefSeq" id="WP_119634934.1">
    <property type="nucleotide sequence ID" value="NZ_JAWCVU010000049.1"/>
</dbReference>